<feature type="region of interest" description="Disordered" evidence="1">
    <location>
        <begin position="192"/>
        <end position="217"/>
    </location>
</feature>
<sequence length="948" mass="105796">MIVARLLDSYDAALSKGEVPDQVEVSMKKTSAPTSIEPATSSRPPLPRVPPSSYTSHAMMLQTQEYRSRVRTAFESTYRHPLVDAASPGSPRRRDSHSGKYCRTRILESSRQLFAAEARSGAPAAPITPCSPPRTTIKGGGVAFHRTTTSSRTAVKSSLFALGPGQYDVVPRRPATTGSVKFSPADRFREHAGGGISDPHAPGPGQYLPDDRTTAKRSARVVFSQLPRQTETAEPPRASVSIPPATADVVSSYYYVPSSGFAAPGDMVSKPGGGISNWSRTARFPGRRREIFQNTTQKSSAIDYIARNKAKIESMSAEQRQRRRLQQGAVKPQPKITDEEGFDRRLSSIPRRDSLFGVNAIDLTQIVVTRRRQSAFESVHVDGCNSEAQQTVLQAWSTLVVLSAAQTKLMRLLVVASALYRLRRAQEFRCKSITFQSWTHVRDRDSMRSLAAAVIAGNTLRYRLELRVDRKIRAATVLRNFLSGLSVDVRFAMAVRRMQRRIILLQRWWRRARLVVRAREQCLAYKWLVIEHRLRAKHIAQMPHLHRVFQPPSASSPFISPISSNALSKRRSSVVSAPAQTVTIEAQLPLHKLLNLPHQRRWFTARFVLTSDGVLRGYAVESDVDGTKADAATEIVVKERLVVEVKHFRCHGHCFAKSSLESTDDGAEADNRPYVMVFRPGASRFVLLTGTTTLTLTPLLDWKEKLERLAGYPIGSPFPGGGSQRDIADMLAQTDNPALDVAVEVSTGSSRRISTGTNGERASMSQLRKRSSSHRLRRSTVLQAIAEGELSYYVVDLLRDCPRIPAPIVWGALRDKLREERKNFRSEIYRFKLETDRYQQHERERRQLVVLDKFKEFFVRAPPTRFLCIPIANQHFLKFIFCPTVHGAPSPPSLPKSHLAPQNGSPRAANHRVGKNLATVRPTIHAAVVVSQPGILLYPKSSPKYSLI</sequence>
<organism evidence="2 3">
    <name type="scientific">Phytophthora fragariaefolia</name>
    <dbReference type="NCBI Taxonomy" id="1490495"/>
    <lineage>
        <taxon>Eukaryota</taxon>
        <taxon>Sar</taxon>
        <taxon>Stramenopiles</taxon>
        <taxon>Oomycota</taxon>
        <taxon>Peronosporomycetes</taxon>
        <taxon>Peronosporales</taxon>
        <taxon>Peronosporaceae</taxon>
        <taxon>Phytophthora</taxon>
    </lineage>
</organism>
<dbReference type="OrthoDB" id="111457at2759"/>
<evidence type="ECO:0000313" key="2">
    <source>
        <dbReference type="EMBL" id="GMF45301.1"/>
    </source>
</evidence>
<protein>
    <submittedName>
        <fullName evidence="2">Unnamed protein product</fullName>
    </submittedName>
</protein>
<dbReference type="EMBL" id="BSXT01001803">
    <property type="protein sequence ID" value="GMF45301.1"/>
    <property type="molecule type" value="Genomic_DNA"/>
</dbReference>
<name>A0A9W6XU68_9STRA</name>
<feature type="compositionally biased region" description="Polar residues" evidence="1">
    <location>
        <begin position="28"/>
        <end position="40"/>
    </location>
</feature>
<feature type="region of interest" description="Disordered" evidence="1">
    <location>
        <begin position="892"/>
        <end position="912"/>
    </location>
</feature>
<feature type="region of interest" description="Disordered" evidence="1">
    <location>
        <begin position="22"/>
        <end position="54"/>
    </location>
</feature>
<keyword evidence="3" id="KW-1185">Reference proteome</keyword>
<accession>A0A9W6XU68</accession>
<reference evidence="2" key="1">
    <citation type="submission" date="2023-04" db="EMBL/GenBank/DDBJ databases">
        <title>Phytophthora fragariaefolia NBRC 109709.</title>
        <authorList>
            <person name="Ichikawa N."/>
            <person name="Sato H."/>
            <person name="Tonouchi N."/>
        </authorList>
    </citation>
    <scope>NUCLEOTIDE SEQUENCE</scope>
    <source>
        <strain evidence="2">NBRC 109709</strain>
    </source>
</reference>
<evidence type="ECO:0000313" key="3">
    <source>
        <dbReference type="Proteomes" id="UP001165121"/>
    </source>
</evidence>
<evidence type="ECO:0000256" key="1">
    <source>
        <dbReference type="SAM" id="MobiDB-lite"/>
    </source>
</evidence>
<dbReference type="Proteomes" id="UP001165121">
    <property type="component" value="Unassembled WGS sequence"/>
</dbReference>
<gene>
    <name evidence="2" type="ORF">Pfra01_001615300</name>
</gene>
<comment type="caution">
    <text evidence="2">The sequence shown here is derived from an EMBL/GenBank/DDBJ whole genome shotgun (WGS) entry which is preliminary data.</text>
</comment>
<proteinExistence type="predicted"/>
<feature type="region of interest" description="Disordered" evidence="1">
    <location>
        <begin position="120"/>
        <end position="140"/>
    </location>
</feature>
<dbReference type="AlphaFoldDB" id="A0A9W6XU68"/>
<feature type="region of interest" description="Disordered" evidence="1">
    <location>
        <begin position="749"/>
        <end position="770"/>
    </location>
</feature>